<accession>M8DGG5</accession>
<dbReference type="AlphaFoldDB" id="M8DGG5"/>
<evidence type="ECO:0000313" key="3">
    <source>
        <dbReference type="Proteomes" id="UP000012081"/>
    </source>
</evidence>
<gene>
    <name evidence="2" type="ORF">I532_12784</name>
</gene>
<evidence type="ECO:0000313" key="2">
    <source>
        <dbReference type="EMBL" id="EMT52532.1"/>
    </source>
</evidence>
<comment type="caution">
    <text evidence="2">The sequence shown here is derived from an EMBL/GenBank/DDBJ whole genome shotgun (WGS) entry which is preliminary data.</text>
</comment>
<reference evidence="2 3" key="1">
    <citation type="submission" date="2013-03" db="EMBL/GenBank/DDBJ databases">
        <title>Assembly of a new bacterial strain Brevibacillus borstelensis AK1.</title>
        <authorList>
            <person name="Rajan I."/>
            <person name="PoliReddy D."/>
            <person name="Sugumar T."/>
            <person name="Rathinam K."/>
            <person name="Alqarawi S."/>
            <person name="Khalil A.B."/>
            <person name="Sivakumar N."/>
        </authorList>
    </citation>
    <scope>NUCLEOTIDE SEQUENCE [LARGE SCALE GENOMIC DNA]</scope>
    <source>
        <strain evidence="2 3">AK1</strain>
    </source>
</reference>
<keyword evidence="3" id="KW-1185">Reference proteome</keyword>
<sequence length="108" mass="11750">MVGVWQLGLFFFPMGTARKAADRALVEEMKKQKNAQGSVGHCLEDSLSGSTPKAEPRPKAATQGASQSWTLKACSALFALPGRCPKDLRVFLLFHLYSFGVRSDIFSG</sequence>
<dbReference type="STRING" id="1300222.I532_12784"/>
<feature type="region of interest" description="Disordered" evidence="1">
    <location>
        <begin position="31"/>
        <end position="64"/>
    </location>
</feature>
<organism evidence="2 3">
    <name type="scientific">Brevibacillus borstelensis AK1</name>
    <dbReference type="NCBI Taxonomy" id="1300222"/>
    <lineage>
        <taxon>Bacteria</taxon>
        <taxon>Bacillati</taxon>
        <taxon>Bacillota</taxon>
        <taxon>Bacilli</taxon>
        <taxon>Bacillales</taxon>
        <taxon>Paenibacillaceae</taxon>
        <taxon>Brevibacillus</taxon>
    </lineage>
</organism>
<proteinExistence type="predicted"/>
<dbReference type="EMBL" id="APBN01000004">
    <property type="protein sequence ID" value="EMT52532.1"/>
    <property type="molecule type" value="Genomic_DNA"/>
</dbReference>
<evidence type="ECO:0000256" key="1">
    <source>
        <dbReference type="SAM" id="MobiDB-lite"/>
    </source>
</evidence>
<protein>
    <submittedName>
        <fullName evidence="2">Uncharacterized protein</fullName>
    </submittedName>
</protein>
<name>M8DGG5_9BACL</name>
<dbReference type="Proteomes" id="UP000012081">
    <property type="component" value="Unassembled WGS sequence"/>
</dbReference>